<organism evidence="5 6">
    <name type="scientific">Tegillarca granosa</name>
    <name type="common">Malaysian cockle</name>
    <name type="synonym">Anadara granosa</name>
    <dbReference type="NCBI Taxonomy" id="220873"/>
    <lineage>
        <taxon>Eukaryota</taxon>
        <taxon>Metazoa</taxon>
        <taxon>Spiralia</taxon>
        <taxon>Lophotrochozoa</taxon>
        <taxon>Mollusca</taxon>
        <taxon>Bivalvia</taxon>
        <taxon>Autobranchia</taxon>
        <taxon>Pteriomorphia</taxon>
        <taxon>Arcoida</taxon>
        <taxon>Arcoidea</taxon>
        <taxon>Arcidae</taxon>
        <taxon>Tegillarca</taxon>
    </lineage>
</organism>
<keyword evidence="3" id="KW-0472">Membrane</keyword>
<accession>A0ABQ9FCR9</accession>
<evidence type="ECO:0000313" key="6">
    <source>
        <dbReference type="Proteomes" id="UP001217089"/>
    </source>
</evidence>
<feature type="transmembrane region" description="Helical" evidence="3">
    <location>
        <begin position="12"/>
        <end position="33"/>
    </location>
</feature>
<dbReference type="Gene3D" id="3.90.550.10">
    <property type="entry name" value="Spore Coat Polysaccharide Biosynthesis Protein SpsA, Chain A"/>
    <property type="match status" value="2"/>
</dbReference>
<dbReference type="Pfam" id="PF00535">
    <property type="entry name" value="Glycos_transf_2"/>
    <property type="match status" value="1"/>
</dbReference>
<evidence type="ECO:0000259" key="4">
    <source>
        <dbReference type="Pfam" id="PF00535"/>
    </source>
</evidence>
<reference evidence="5 6" key="1">
    <citation type="submission" date="2022-12" db="EMBL/GenBank/DDBJ databases">
        <title>Chromosome-level genome of Tegillarca granosa.</title>
        <authorList>
            <person name="Kim J."/>
        </authorList>
    </citation>
    <scope>NUCLEOTIDE SEQUENCE [LARGE SCALE GENOMIC DNA]</scope>
    <source>
        <strain evidence="5">Teg-2019</strain>
        <tissue evidence="5">Adductor muscle</tissue>
    </source>
</reference>
<keyword evidence="3" id="KW-0812">Transmembrane</keyword>
<evidence type="ECO:0000256" key="1">
    <source>
        <dbReference type="ARBA" id="ARBA00023157"/>
    </source>
</evidence>
<dbReference type="Proteomes" id="UP001217089">
    <property type="component" value="Unassembled WGS sequence"/>
</dbReference>
<gene>
    <name evidence="5" type="ORF">KUTeg_008582</name>
</gene>
<dbReference type="SUPFAM" id="SSF53448">
    <property type="entry name" value="Nucleotide-diphospho-sugar transferases"/>
    <property type="match status" value="1"/>
</dbReference>
<dbReference type="PANTHER" id="PTHR11675">
    <property type="entry name" value="N-ACETYLGALACTOSAMINYLTRANSFERASE"/>
    <property type="match status" value="1"/>
</dbReference>
<feature type="region of interest" description="Disordered" evidence="2">
    <location>
        <begin position="112"/>
        <end position="131"/>
    </location>
</feature>
<feature type="domain" description="Glycosyltransferase 2-like" evidence="4">
    <location>
        <begin position="238"/>
        <end position="290"/>
    </location>
</feature>
<keyword evidence="1" id="KW-1015">Disulfide bond</keyword>
<dbReference type="PANTHER" id="PTHR11675:SF101">
    <property type="entry name" value="POLYPEPTIDE N-ACETYLGALACTOSAMINYLTRANSFERASE 5"/>
    <property type="match status" value="1"/>
</dbReference>
<name>A0ABQ9FCR9_TEGGR</name>
<protein>
    <recommendedName>
        <fullName evidence="4">Glycosyltransferase 2-like domain-containing protein</fullName>
    </recommendedName>
</protein>
<dbReference type="InterPro" id="IPR029044">
    <property type="entry name" value="Nucleotide-diphossugar_trans"/>
</dbReference>
<dbReference type="EMBL" id="JARBDR010000342">
    <property type="protein sequence ID" value="KAJ8314021.1"/>
    <property type="molecule type" value="Genomic_DNA"/>
</dbReference>
<evidence type="ECO:0000313" key="5">
    <source>
        <dbReference type="EMBL" id="KAJ8314021.1"/>
    </source>
</evidence>
<evidence type="ECO:0000256" key="2">
    <source>
        <dbReference type="SAM" id="MobiDB-lite"/>
    </source>
</evidence>
<evidence type="ECO:0000256" key="3">
    <source>
        <dbReference type="SAM" id="Phobius"/>
    </source>
</evidence>
<proteinExistence type="predicted"/>
<keyword evidence="3" id="KW-1133">Transmembrane helix</keyword>
<dbReference type="InterPro" id="IPR001173">
    <property type="entry name" value="Glyco_trans_2-like"/>
</dbReference>
<sequence length="291" mass="33004">MASFFRRRRSIIFKAVIGIPTLWFFAVVLMTFINSDASDDHRKPGAKKRNVESHIHENVLPPENLEPIGGNHIPLNDRESIHRKVHADEQQEFVKKLNVEENDKKLEVDIEESKKEQVKPPTTKKKTYTIDPNAPESVQCLNEMDKKLIEEAGENGKAIIINKDSLSPEERKKYDDGFQKNAFNQYASDMMSLHRSLPDVRDEECKTLKYKENLPDTSVVYRSLDCLSGSGLIKHLGKPLEDYVATLGKVKVVRAKKREGLIRARLLGFAAATGEVVTFLDSHCECAEDSV</sequence>
<keyword evidence="6" id="KW-1185">Reference proteome</keyword>
<comment type="caution">
    <text evidence="5">The sequence shown here is derived from an EMBL/GenBank/DDBJ whole genome shotgun (WGS) entry which is preliminary data.</text>
</comment>